<gene>
    <name evidence="2" type="ORF">Vau01_049990</name>
</gene>
<keyword evidence="1" id="KW-0732">Signal</keyword>
<feature type="chain" id="PRO_5039125108" evidence="1">
    <location>
        <begin position="21"/>
        <end position="356"/>
    </location>
</feature>
<evidence type="ECO:0000313" key="2">
    <source>
        <dbReference type="EMBL" id="GIJ57483.1"/>
    </source>
</evidence>
<keyword evidence="3" id="KW-1185">Reference proteome</keyword>
<evidence type="ECO:0000256" key="1">
    <source>
        <dbReference type="SAM" id="SignalP"/>
    </source>
</evidence>
<dbReference type="AlphaFoldDB" id="A0A8J3Z6Y1"/>
<dbReference type="EMBL" id="BOPG01000032">
    <property type="protein sequence ID" value="GIJ57483.1"/>
    <property type="molecule type" value="Genomic_DNA"/>
</dbReference>
<proteinExistence type="predicted"/>
<reference evidence="2" key="1">
    <citation type="submission" date="2021-01" db="EMBL/GenBank/DDBJ databases">
        <title>Whole genome shotgun sequence of Virgisporangium aurantiacum NBRC 16421.</title>
        <authorList>
            <person name="Komaki H."/>
            <person name="Tamura T."/>
        </authorList>
    </citation>
    <scope>NUCLEOTIDE SEQUENCE</scope>
    <source>
        <strain evidence="2">NBRC 16421</strain>
    </source>
</reference>
<protein>
    <submittedName>
        <fullName evidence="2">Uncharacterized protein</fullName>
    </submittedName>
</protein>
<accession>A0A8J3Z6Y1</accession>
<sequence>MKRGLARLTTSLLAVGVLLAGALTGSLTGADRAYAASEPAPGGKTNFTVSVGGFAANTTTNWLRISEYTFDPAQGTVTGRWWRWNQTSMRDIRVDTPVAAAGCGPTQCYARTAKRYLSPPSETVTGTYHVVDNALTIFWGTLQENWTVTPVLRTDGSVDTSLVQLVWAGAGTGYTATVGYGFGSNASFSVSASMAQLMLPENKVNYPYAYSGIHAGTLTSGTSNLTLWNFNQCQDGRCLGSTSRTKPGKGCTDYPPGDSADMATINYYLAQFAGDRRNAYEHWFRCLGYRTNTGQTCYKLNSHVKPLLQVIDDAGRFRGWVGAETAYYSLHEGQSDGSPTQDSLNVIKAGPRLLAP</sequence>
<dbReference type="RefSeq" id="WP_203996868.1">
    <property type="nucleotide sequence ID" value="NZ_BOPG01000032.1"/>
</dbReference>
<evidence type="ECO:0000313" key="3">
    <source>
        <dbReference type="Proteomes" id="UP000612585"/>
    </source>
</evidence>
<comment type="caution">
    <text evidence="2">The sequence shown here is derived from an EMBL/GenBank/DDBJ whole genome shotgun (WGS) entry which is preliminary data.</text>
</comment>
<organism evidence="2 3">
    <name type="scientific">Virgisporangium aurantiacum</name>
    <dbReference type="NCBI Taxonomy" id="175570"/>
    <lineage>
        <taxon>Bacteria</taxon>
        <taxon>Bacillati</taxon>
        <taxon>Actinomycetota</taxon>
        <taxon>Actinomycetes</taxon>
        <taxon>Micromonosporales</taxon>
        <taxon>Micromonosporaceae</taxon>
        <taxon>Virgisporangium</taxon>
    </lineage>
</organism>
<name>A0A8J3Z6Y1_9ACTN</name>
<feature type="signal peptide" evidence="1">
    <location>
        <begin position="1"/>
        <end position="20"/>
    </location>
</feature>
<dbReference type="Proteomes" id="UP000612585">
    <property type="component" value="Unassembled WGS sequence"/>
</dbReference>